<organism evidence="1 2">
    <name type="scientific">Zymoseptoria tritici ST99CH_1E4</name>
    <dbReference type="NCBI Taxonomy" id="1276532"/>
    <lineage>
        <taxon>Eukaryota</taxon>
        <taxon>Fungi</taxon>
        <taxon>Dikarya</taxon>
        <taxon>Ascomycota</taxon>
        <taxon>Pezizomycotina</taxon>
        <taxon>Dothideomycetes</taxon>
        <taxon>Dothideomycetidae</taxon>
        <taxon>Mycosphaerellales</taxon>
        <taxon>Mycosphaerellaceae</taxon>
        <taxon>Zymoseptoria</taxon>
    </lineage>
</organism>
<dbReference type="AlphaFoldDB" id="A0A2H1G5U0"/>
<name>A0A2H1G5U0_ZYMTR</name>
<proteinExistence type="predicted"/>
<gene>
    <name evidence="1" type="ORF">ZT1E4_G4312</name>
</gene>
<evidence type="ECO:0000313" key="1">
    <source>
        <dbReference type="EMBL" id="SMR48920.1"/>
    </source>
</evidence>
<sequence length="71" mass="7835">MCSEGQAAGGNLAEEMQLTVVKRKVQRAAAIRMSEAGRLIKEIEPCSFFIPRFSENRMGIPTDPASMLCNF</sequence>
<protein>
    <submittedName>
        <fullName evidence="1">Uncharacterized protein</fullName>
    </submittedName>
</protein>
<accession>A0A2H1G5U0</accession>
<dbReference type="EMBL" id="LT854255">
    <property type="protein sequence ID" value="SMR48920.1"/>
    <property type="molecule type" value="Genomic_DNA"/>
</dbReference>
<dbReference type="Proteomes" id="UP000245764">
    <property type="component" value="Chromosome 3"/>
</dbReference>
<reference evidence="2" key="1">
    <citation type="submission" date="2017-05" db="EMBL/GenBank/DDBJ databases">
        <authorList>
            <person name="Song R."/>
            <person name="Chenine A.L."/>
            <person name="Ruprecht R.M."/>
        </authorList>
    </citation>
    <scope>NUCLEOTIDE SEQUENCE [LARGE SCALE GENOMIC DNA]</scope>
</reference>
<evidence type="ECO:0000313" key="2">
    <source>
        <dbReference type="Proteomes" id="UP000245764"/>
    </source>
</evidence>